<accession>L0AXQ4</accession>
<feature type="domain" description="Macro" evidence="1">
    <location>
        <begin position="124"/>
        <end position="184"/>
    </location>
</feature>
<evidence type="ECO:0000259" key="2">
    <source>
        <dbReference type="Pfam" id="PF13716"/>
    </source>
</evidence>
<dbReference type="InterPro" id="IPR043472">
    <property type="entry name" value="Macro_dom-like"/>
</dbReference>
<organism evidence="3 4">
    <name type="scientific">Theileria equi strain WA</name>
    <dbReference type="NCBI Taxonomy" id="1537102"/>
    <lineage>
        <taxon>Eukaryota</taxon>
        <taxon>Sar</taxon>
        <taxon>Alveolata</taxon>
        <taxon>Apicomplexa</taxon>
        <taxon>Aconoidasida</taxon>
        <taxon>Piroplasmida</taxon>
        <taxon>Theileriidae</taxon>
        <taxon>Theileria</taxon>
    </lineage>
</organism>
<dbReference type="Pfam" id="PF01661">
    <property type="entry name" value="Macro"/>
    <property type="match status" value="1"/>
</dbReference>
<dbReference type="RefSeq" id="XP_004829355.1">
    <property type="nucleotide sequence ID" value="XM_004829298.1"/>
</dbReference>
<name>L0AXQ4_THEEQ</name>
<dbReference type="SUPFAM" id="SSF52949">
    <property type="entry name" value="Macro domain-like"/>
    <property type="match status" value="1"/>
</dbReference>
<dbReference type="Pfam" id="PF13716">
    <property type="entry name" value="CRAL_TRIO_2"/>
    <property type="match status" value="1"/>
</dbReference>
<dbReference type="AlphaFoldDB" id="L0AXQ4"/>
<protein>
    <recommendedName>
        <fullName evidence="5">Macro domain-containing protein</fullName>
    </recommendedName>
</protein>
<dbReference type="EMBL" id="CP001669">
    <property type="protein sequence ID" value="AFZ79689.1"/>
    <property type="molecule type" value="Genomic_DNA"/>
</dbReference>
<dbReference type="PANTHER" id="PTHR11106">
    <property type="entry name" value="GANGLIOSIDE INDUCED DIFFERENTIATION ASSOCIATED PROTEIN 2-RELATED"/>
    <property type="match status" value="1"/>
</dbReference>
<dbReference type="Gene3D" id="3.40.525.10">
    <property type="entry name" value="CRAL-TRIO lipid binding domain"/>
    <property type="match status" value="1"/>
</dbReference>
<dbReference type="STRING" id="1537102.L0AXQ4"/>
<dbReference type="InterPro" id="IPR001251">
    <property type="entry name" value="CRAL-TRIO_dom"/>
</dbReference>
<evidence type="ECO:0008006" key="5">
    <source>
        <dbReference type="Google" id="ProtNLM"/>
    </source>
</evidence>
<dbReference type="VEuPathDB" id="PiroplasmaDB:BEWA_025380"/>
<dbReference type="OrthoDB" id="365077at2759"/>
<dbReference type="eggNOG" id="KOG2633">
    <property type="taxonomic scope" value="Eukaryota"/>
</dbReference>
<evidence type="ECO:0000313" key="4">
    <source>
        <dbReference type="Proteomes" id="UP000031512"/>
    </source>
</evidence>
<proteinExistence type="predicted"/>
<keyword evidence="4" id="KW-1185">Reference proteome</keyword>
<dbReference type="KEGG" id="beq:BEWA_025380"/>
<gene>
    <name evidence="3" type="ORF">BEWA_025380</name>
</gene>
<dbReference type="InterPro" id="IPR036865">
    <property type="entry name" value="CRAL-TRIO_dom_sf"/>
</dbReference>
<dbReference type="Gene3D" id="3.40.220.10">
    <property type="entry name" value="Leucine Aminopeptidase, subunit E, domain 1"/>
    <property type="match status" value="1"/>
</dbReference>
<dbReference type="Proteomes" id="UP000031512">
    <property type="component" value="Chromosome 1"/>
</dbReference>
<dbReference type="PANTHER" id="PTHR11106:SF72">
    <property type="entry name" value="GANGLIOSIDE-INDUCED DIFFERENTIATION-ASSOCIATED PROTEIN 2"/>
    <property type="match status" value="1"/>
</dbReference>
<dbReference type="GeneID" id="15806215"/>
<feature type="domain" description="CRAL-TRIO" evidence="2">
    <location>
        <begin position="350"/>
        <end position="464"/>
    </location>
</feature>
<evidence type="ECO:0000313" key="3">
    <source>
        <dbReference type="EMBL" id="AFZ79689.1"/>
    </source>
</evidence>
<reference evidence="3 4" key="1">
    <citation type="journal article" date="2012" name="BMC Genomics">
        <title>Comparative genomic analysis and phylogenetic position of Theileria equi.</title>
        <authorList>
            <person name="Kappmeyer L.S."/>
            <person name="Thiagarajan M."/>
            <person name="Herndon D.R."/>
            <person name="Ramsay J.D."/>
            <person name="Caler E."/>
            <person name="Djikeng A."/>
            <person name="Gillespie J.J."/>
            <person name="Lau A.O."/>
            <person name="Roalson E.H."/>
            <person name="Silva J.C."/>
            <person name="Silva M.G."/>
            <person name="Suarez C.E."/>
            <person name="Ueti M.W."/>
            <person name="Nene V.M."/>
            <person name="Mealey R.H."/>
            <person name="Knowles D.P."/>
            <person name="Brayton K.A."/>
        </authorList>
    </citation>
    <scope>NUCLEOTIDE SEQUENCE [LARGE SCALE GENOMIC DNA]</scope>
    <source>
        <strain evidence="3 4">WA</strain>
    </source>
</reference>
<evidence type="ECO:0000259" key="1">
    <source>
        <dbReference type="Pfam" id="PF01661"/>
    </source>
</evidence>
<sequence length="470" mass="53606">MTETLDYGIIDAVGWLADEVSHILDTPPNEEIEPIKKLPQSSIPAWTSTKIRTGDISLSTKTPNFHVQEELNEKIFVGQGNIICLEVDAIVVFIDETNKYTSHQARLIQKQSGCILNYEPMYSIKCTECTLIHAYNIGSPKVVFAMNCRFSNKYPEASSNILNTCIRNALKCAIEHGVETIAYPLQIREFPDEHYVETLCRTLRRFLENETVKKKIKKVFLVYTQEDSSHDWDSAKEYVTQMLQRFFPRDAYEESMSADIARPGNELGELADEERNIRIGAGFATSTVDRDRTTSPLVNFGSSSRVGNERRNTEEYTYYLKLAYSISKMSIYKSMRGSNFVRMSGNDKFNRPVIVVDARDYTFSDEHEYALAYALGVINPFIQYKFVIAVLHLDHSIITSTALLRLLRDLCHVFGVQRTKNIAGIYFHRCGWALKGYLGMISAFLPTQVWEASMFVDSLEELKELNLGAE</sequence>
<dbReference type="InterPro" id="IPR002589">
    <property type="entry name" value="Macro_dom"/>
</dbReference>